<sequence length="113" mass="12454">MWRSVYGLYVCAGLGEGMCEAMEDGRGVQEVGAVRRVPCDLLKRRALGAPGRGMVRVLAEECLWRRGRPVRCNVGEAKACRWSNSMAWGRRRGRYAIARVVRVMADGVGGVVV</sequence>
<dbReference type="EMBL" id="CAWUPB010001087">
    <property type="protein sequence ID" value="CAK7337537.1"/>
    <property type="molecule type" value="Genomic_DNA"/>
</dbReference>
<evidence type="ECO:0000313" key="1">
    <source>
        <dbReference type="EMBL" id="CAK7337537.1"/>
    </source>
</evidence>
<proteinExistence type="predicted"/>
<comment type="caution">
    <text evidence="1">The sequence shown here is derived from an EMBL/GenBank/DDBJ whole genome shotgun (WGS) entry which is preliminary data.</text>
</comment>
<evidence type="ECO:0000313" key="2">
    <source>
        <dbReference type="Proteomes" id="UP001314170"/>
    </source>
</evidence>
<accession>A0AAV1RMR7</accession>
<dbReference type="Proteomes" id="UP001314170">
    <property type="component" value="Unassembled WGS sequence"/>
</dbReference>
<keyword evidence="2" id="KW-1185">Reference proteome</keyword>
<reference evidence="1 2" key="1">
    <citation type="submission" date="2024-01" db="EMBL/GenBank/DDBJ databases">
        <authorList>
            <person name="Waweru B."/>
        </authorList>
    </citation>
    <scope>NUCLEOTIDE SEQUENCE [LARGE SCALE GENOMIC DNA]</scope>
</reference>
<organism evidence="1 2">
    <name type="scientific">Dovyalis caffra</name>
    <dbReference type="NCBI Taxonomy" id="77055"/>
    <lineage>
        <taxon>Eukaryota</taxon>
        <taxon>Viridiplantae</taxon>
        <taxon>Streptophyta</taxon>
        <taxon>Embryophyta</taxon>
        <taxon>Tracheophyta</taxon>
        <taxon>Spermatophyta</taxon>
        <taxon>Magnoliopsida</taxon>
        <taxon>eudicotyledons</taxon>
        <taxon>Gunneridae</taxon>
        <taxon>Pentapetalae</taxon>
        <taxon>rosids</taxon>
        <taxon>fabids</taxon>
        <taxon>Malpighiales</taxon>
        <taxon>Salicaceae</taxon>
        <taxon>Flacourtieae</taxon>
        <taxon>Dovyalis</taxon>
    </lineage>
</organism>
<name>A0AAV1RMR7_9ROSI</name>
<protein>
    <submittedName>
        <fullName evidence="1">Uncharacterized protein</fullName>
    </submittedName>
</protein>
<gene>
    <name evidence="1" type="ORF">DCAF_LOCUS12572</name>
</gene>
<dbReference type="AlphaFoldDB" id="A0AAV1RMR7"/>